<accession>A0A1Y1WH20</accession>
<sequence length="575" mass="61550">MCQLAFSDESCEYLAQAFEQMQLQTQALASALSALFSVFLPDGVQQLDTLLLAFARQFCQRNCTYLSTPSEEGAEALQGSPPKKDDTSAKQVGMVYILACLAVIADYEVWQRQAKIGPDDLLKQYMPMAAKDTTTRAAFCEAFVEIQAFADCAGNHRGCLRPPWLDTVARTPGAPNWRAEPGHVHSNLASTASAARAGVRAHQRAAVGPERRYIRHADHRKPAAEVAAAAGPGRHAAVLAHCWAVQRRSNHSAGSQAGWSAWRGWTRTVVEWKHGEAARVIMQVAVEERAVLAPVWDQLAQLLASVGARLESHIVFDGEKPAGSPDSDKTLFSPIGDSSSFSSADGSKPAVHALVPPTYVEMASMESEPVGMPLARLLGYMDALARVASIEAQQQCMGSEAGSIKSGGSAVGVQKSHGSISTVGSCRSADSVERATRNVRKMFNILEALASDRSAFEWLAVWDHISQYIAGLGCPGRTSSNARALVISLAFGLVGHLARSPKFSVLQLQDRVLKVLVRIAKATRDLAVIQYIASELNTLVAKCLVCLGSGWTACIRHGVAHGPALHAVPGRTPGA</sequence>
<dbReference type="EMBL" id="MCFD01000002">
    <property type="protein sequence ID" value="ORX72861.1"/>
    <property type="molecule type" value="Genomic_DNA"/>
</dbReference>
<organism evidence="1 2">
    <name type="scientific">Linderina pennispora</name>
    <dbReference type="NCBI Taxonomy" id="61395"/>
    <lineage>
        <taxon>Eukaryota</taxon>
        <taxon>Fungi</taxon>
        <taxon>Fungi incertae sedis</taxon>
        <taxon>Zoopagomycota</taxon>
        <taxon>Kickxellomycotina</taxon>
        <taxon>Kickxellomycetes</taxon>
        <taxon>Kickxellales</taxon>
        <taxon>Kickxellaceae</taxon>
        <taxon>Linderina</taxon>
    </lineage>
</organism>
<reference evidence="1 2" key="1">
    <citation type="submission" date="2016-07" db="EMBL/GenBank/DDBJ databases">
        <title>Pervasive Adenine N6-methylation of Active Genes in Fungi.</title>
        <authorList>
            <consortium name="DOE Joint Genome Institute"/>
            <person name="Mondo S.J."/>
            <person name="Dannebaum R.O."/>
            <person name="Kuo R.C."/>
            <person name="Labutti K."/>
            <person name="Haridas S."/>
            <person name="Kuo A."/>
            <person name="Salamov A."/>
            <person name="Ahrendt S.R."/>
            <person name="Lipzen A."/>
            <person name="Sullivan W."/>
            <person name="Andreopoulos W.B."/>
            <person name="Clum A."/>
            <person name="Lindquist E."/>
            <person name="Daum C."/>
            <person name="Ramamoorthy G.K."/>
            <person name="Gryganskyi A."/>
            <person name="Culley D."/>
            <person name="Magnuson J.K."/>
            <person name="James T.Y."/>
            <person name="O'Malley M.A."/>
            <person name="Stajich J.E."/>
            <person name="Spatafora J.W."/>
            <person name="Visel A."/>
            <person name="Grigoriev I.V."/>
        </authorList>
    </citation>
    <scope>NUCLEOTIDE SEQUENCE [LARGE SCALE GENOMIC DNA]</scope>
    <source>
        <strain evidence="1 2">ATCC 12442</strain>
    </source>
</reference>
<gene>
    <name evidence="1" type="ORF">DL89DRAFT_83875</name>
</gene>
<name>A0A1Y1WH20_9FUNG</name>
<dbReference type="Proteomes" id="UP000193922">
    <property type="component" value="Unassembled WGS sequence"/>
</dbReference>
<comment type="caution">
    <text evidence="1">The sequence shown here is derived from an EMBL/GenBank/DDBJ whole genome shotgun (WGS) entry which is preliminary data.</text>
</comment>
<dbReference type="AlphaFoldDB" id="A0A1Y1WH20"/>
<evidence type="ECO:0000313" key="2">
    <source>
        <dbReference type="Proteomes" id="UP000193922"/>
    </source>
</evidence>
<proteinExistence type="predicted"/>
<dbReference type="OrthoDB" id="10554186at2759"/>
<keyword evidence="2" id="KW-1185">Reference proteome</keyword>
<dbReference type="GeneID" id="63808787"/>
<dbReference type="RefSeq" id="XP_040746201.1">
    <property type="nucleotide sequence ID" value="XM_040892139.1"/>
</dbReference>
<evidence type="ECO:0000313" key="1">
    <source>
        <dbReference type="EMBL" id="ORX72861.1"/>
    </source>
</evidence>
<protein>
    <submittedName>
        <fullName evidence="1">Uncharacterized protein</fullName>
    </submittedName>
</protein>